<name>A0A1L9UBB3_ASPBC</name>
<reference evidence="2" key="1">
    <citation type="journal article" date="2017" name="Genome Biol.">
        <title>Comparative genomics reveals high biological diversity and specific adaptations in the industrially and medically important fungal genus Aspergillus.</title>
        <authorList>
            <person name="de Vries R.P."/>
            <person name="Riley R."/>
            <person name="Wiebenga A."/>
            <person name="Aguilar-Osorio G."/>
            <person name="Amillis S."/>
            <person name="Uchima C.A."/>
            <person name="Anderluh G."/>
            <person name="Asadollahi M."/>
            <person name="Askin M."/>
            <person name="Barry K."/>
            <person name="Battaglia E."/>
            <person name="Bayram O."/>
            <person name="Benocci T."/>
            <person name="Braus-Stromeyer S.A."/>
            <person name="Caldana C."/>
            <person name="Canovas D."/>
            <person name="Cerqueira G.C."/>
            <person name="Chen F."/>
            <person name="Chen W."/>
            <person name="Choi C."/>
            <person name="Clum A."/>
            <person name="Dos Santos R.A."/>
            <person name="Damasio A.R."/>
            <person name="Diallinas G."/>
            <person name="Emri T."/>
            <person name="Fekete E."/>
            <person name="Flipphi M."/>
            <person name="Freyberg S."/>
            <person name="Gallo A."/>
            <person name="Gournas C."/>
            <person name="Habgood R."/>
            <person name="Hainaut M."/>
            <person name="Harispe M.L."/>
            <person name="Henrissat B."/>
            <person name="Hilden K.S."/>
            <person name="Hope R."/>
            <person name="Hossain A."/>
            <person name="Karabika E."/>
            <person name="Karaffa L."/>
            <person name="Karanyi Z."/>
            <person name="Krasevec N."/>
            <person name="Kuo A."/>
            <person name="Kusch H."/>
            <person name="LaButti K."/>
            <person name="Lagendijk E.L."/>
            <person name="Lapidus A."/>
            <person name="Levasseur A."/>
            <person name="Lindquist E."/>
            <person name="Lipzen A."/>
            <person name="Logrieco A.F."/>
            <person name="MacCabe A."/>
            <person name="Maekelae M.R."/>
            <person name="Malavazi I."/>
            <person name="Melin P."/>
            <person name="Meyer V."/>
            <person name="Mielnichuk N."/>
            <person name="Miskei M."/>
            <person name="Molnar A.P."/>
            <person name="Mule G."/>
            <person name="Ngan C.Y."/>
            <person name="Orejas M."/>
            <person name="Orosz E."/>
            <person name="Ouedraogo J.P."/>
            <person name="Overkamp K.M."/>
            <person name="Park H.-S."/>
            <person name="Perrone G."/>
            <person name="Piumi F."/>
            <person name="Punt P.J."/>
            <person name="Ram A.F."/>
            <person name="Ramon A."/>
            <person name="Rauscher S."/>
            <person name="Record E."/>
            <person name="Riano-Pachon D.M."/>
            <person name="Robert V."/>
            <person name="Roehrig J."/>
            <person name="Ruller R."/>
            <person name="Salamov A."/>
            <person name="Salih N.S."/>
            <person name="Samson R.A."/>
            <person name="Sandor E."/>
            <person name="Sanguinetti M."/>
            <person name="Schuetze T."/>
            <person name="Sepcic K."/>
            <person name="Shelest E."/>
            <person name="Sherlock G."/>
            <person name="Sophianopoulou V."/>
            <person name="Squina F.M."/>
            <person name="Sun H."/>
            <person name="Susca A."/>
            <person name="Todd R.B."/>
            <person name="Tsang A."/>
            <person name="Unkles S.E."/>
            <person name="van de Wiele N."/>
            <person name="van Rossen-Uffink D."/>
            <person name="Oliveira J.V."/>
            <person name="Vesth T.C."/>
            <person name="Visser J."/>
            <person name="Yu J.-H."/>
            <person name="Zhou M."/>
            <person name="Andersen M.R."/>
            <person name="Archer D.B."/>
            <person name="Baker S.E."/>
            <person name="Benoit I."/>
            <person name="Brakhage A.A."/>
            <person name="Braus G.H."/>
            <person name="Fischer R."/>
            <person name="Frisvad J.C."/>
            <person name="Goldman G.H."/>
            <person name="Houbraken J."/>
            <person name="Oakley B."/>
            <person name="Pocsi I."/>
            <person name="Scazzocchio C."/>
            <person name="Seiboth B."/>
            <person name="vanKuyk P.A."/>
            <person name="Wortman J."/>
            <person name="Dyer P.S."/>
            <person name="Grigoriev I.V."/>
        </authorList>
    </citation>
    <scope>NUCLEOTIDE SEQUENCE [LARGE SCALE GENOMIC DNA]</scope>
    <source>
        <strain evidence="2">CBS 101740 / IMI 381727 / IBT 21946</strain>
    </source>
</reference>
<sequence>MGSAQPGQSDVVDWRARKDWRGWMTNEREQREKAAARRRGERWGICTGRAQRVAEWLGSSLADKAAMNQTNKGHDHTVRYQPQGSLHLAPALLALLGKAGIALPSRMVMVSSVSYGIFPLELVPAFSRWMAGKLWGRRHTTRFFTHYYHKTNLPTPLLSLSPISQPVLGKLTLGWE</sequence>
<dbReference type="EMBL" id="KV878689">
    <property type="protein sequence ID" value="OJJ68938.1"/>
    <property type="molecule type" value="Genomic_DNA"/>
</dbReference>
<keyword evidence="2" id="KW-1185">Reference proteome</keyword>
<dbReference type="Proteomes" id="UP000184499">
    <property type="component" value="Unassembled WGS sequence"/>
</dbReference>
<protein>
    <submittedName>
        <fullName evidence="1">Uncharacterized protein</fullName>
    </submittedName>
</protein>
<dbReference type="AlphaFoldDB" id="A0A1L9UBB3"/>
<proteinExistence type="predicted"/>
<gene>
    <name evidence="1" type="ORF">ASPBRDRAFT_289110</name>
</gene>
<dbReference type="VEuPathDB" id="FungiDB:ASPBRDRAFT_289110"/>
<dbReference type="RefSeq" id="XP_067476187.1">
    <property type="nucleotide sequence ID" value="XM_067622575.1"/>
</dbReference>
<dbReference type="GeneID" id="93575063"/>
<evidence type="ECO:0000313" key="2">
    <source>
        <dbReference type="Proteomes" id="UP000184499"/>
    </source>
</evidence>
<accession>A0A1L9UBB3</accession>
<organism evidence="1 2">
    <name type="scientific">Aspergillus brasiliensis (strain CBS 101740 / IMI 381727 / IBT 21946)</name>
    <dbReference type="NCBI Taxonomy" id="767769"/>
    <lineage>
        <taxon>Eukaryota</taxon>
        <taxon>Fungi</taxon>
        <taxon>Dikarya</taxon>
        <taxon>Ascomycota</taxon>
        <taxon>Pezizomycotina</taxon>
        <taxon>Eurotiomycetes</taxon>
        <taxon>Eurotiomycetidae</taxon>
        <taxon>Eurotiales</taxon>
        <taxon>Aspergillaceae</taxon>
        <taxon>Aspergillus</taxon>
        <taxon>Aspergillus subgen. Circumdati</taxon>
    </lineage>
</organism>
<dbReference type="OrthoDB" id="10598317at2759"/>
<evidence type="ECO:0000313" key="1">
    <source>
        <dbReference type="EMBL" id="OJJ68938.1"/>
    </source>
</evidence>